<feature type="non-terminal residue" evidence="5">
    <location>
        <position position="434"/>
    </location>
</feature>
<dbReference type="EMBL" id="JARKHS020031927">
    <property type="protein sequence ID" value="KAK8760777.1"/>
    <property type="molecule type" value="Genomic_DNA"/>
</dbReference>
<keyword evidence="1" id="KW-0677">Repeat</keyword>
<evidence type="ECO:0000256" key="2">
    <source>
        <dbReference type="ARBA" id="ARBA00023157"/>
    </source>
</evidence>
<feature type="domain" description="CUB" evidence="4">
    <location>
        <begin position="1"/>
        <end position="86"/>
    </location>
</feature>
<keyword evidence="2" id="KW-1015">Disulfide bond</keyword>
<dbReference type="InterPro" id="IPR035914">
    <property type="entry name" value="Sperma_CUB_dom_sf"/>
</dbReference>
<dbReference type="SMART" id="SM00042">
    <property type="entry name" value="CUB"/>
    <property type="match status" value="2"/>
</dbReference>
<feature type="domain" description="CUB" evidence="4">
    <location>
        <begin position="106"/>
        <end position="222"/>
    </location>
</feature>
<organism evidence="5 6">
    <name type="scientific">Amblyomma americanum</name>
    <name type="common">Lone star tick</name>
    <dbReference type="NCBI Taxonomy" id="6943"/>
    <lineage>
        <taxon>Eukaryota</taxon>
        <taxon>Metazoa</taxon>
        <taxon>Ecdysozoa</taxon>
        <taxon>Arthropoda</taxon>
        <taxon>Chelicerata</taxon>
        <taxon>Arachnida</taxon>
        <taxon>Acari</taxon>
        <taxon>Parasitiformes</taxon>
        <taxon>Ixodida</taxon>
        <taxon>Ixodoidea</taxon>
        <taxon>Ixodidae</taxon>
        <taxon>Amblyomminae</taxon>
        <taxon>Amblyomma</taxon>
    </lineage>
</organism>
<dbReference type="SUPFAM" id="SSF49854">
    <property type="entry name" value="Spermadhesin, CUB domain"/>
    <property type="match status" value="4"/>
</dbReference>
<sequence>MPVLFSHSFVCEKDVTPPVHADDESCKYDNLTIYEGNSTSSPVLGGPWCGTTGAPGNYSVASSVLLMFRTDSSSAGKGFRLWYRISLSLNLSDGVYLICTGVNQGCGGTLRTESGTLAPPSRDSSGSYPGGPLNCLWTLVSRSGYGLELNVTALSLGSGTLPCTAGSTDFLEYLQQPPVRLCGHSVPQEWLKPHASASRVQLLLDTGRRGGQAKLKLEYGAMQDANLTYSQPSGVIHNVDYPGWTTIDDYPTVLTIAPVNTSSTSALALYFVRFNVGDTLNNSCQNAYMQVRDGGATSRVLAHVCGDVNPSPVFSTGNRLSVIVKNAGAGRVIGAWSVRYIMVYITSPEGAPAGCGGNVTASEGALSSPGFPATFAQRRTCTWFVTGRARATLQLSFVAFAFNSSAAACEANYLEVYDGHRDSPDAKITRLCGQ</sequence>
<dbReference type="Pfam" id="PF00431">
    <property type="entry name" value="CUB"/>
    <property type="match status" value="3"/>
</dbReference>
<reference evidence="5 6" key="1">
    <citation type="journal article" date="2023" name="Arcadia Sci">
        <title>De novo assembly of a long-read Amblyomma americanum tick genome.</title>
        <authorList>
            <person name="Chou S."/>
            <person name="Poskanzer K.E."/>
            <person name="Rollins M."/>
            <person name="Thuy-Boun P.S."/>
        </authorList>
    </citation>
    <scope>NUCLEOTIDE SEQUENCE [LARGE SCALE GENOMIC DNA]</scope>
    <source>
        <strain evidence="5">F_SG_1</strain>
        <tissue evidence="5">Salivary glands</tissue>
    </source>
</reference>
<feature type="domain" description="CUB" evidence="4">
    <location>
        <begin position="223"/>
        <end position="343"/>
    </location>
</feature>
<dbReference type="Gene3D" id="2.60.120.290">
    <property type="entry name" value="Spermadhesin, CUB domain"/>
    <property type="match status" value="4"/>
</dbReference>
<evidence type="ECO:0000313" key="6">
    <source>
        <dbReference type="Proteomes" id="UP001321473"/>
    </source>
</evidence>
<evidence type="ECO:0000256" key="3">
    <source>
        <dbReference type="PROSITE-ProRule" id="PRU00059"/>
    </source>
</evidence>
<accession>A0AAQ4DE87</accession>
<dbReference type="InterPro" id="IPR000859">
    <property type="entry name" value="CUB_dom"/>
</dbReference>
<evidence type="ECO:0000256" key="1">
    <source>
        <dbReference type="ARBA" id="ARBA00022737"/>
    </source>
</evidence>
<proteinExistence type="predicted"/>
<keyword evidence="6" id="KW-1185">Reference proteome</keyword>
<comment type="caution">
    <text evidence="5">The sequence shown here is derived from an EMBL/GenBank/DDBJ whole genome shotgun (WGS) entry which is preliminary data.</text>
</comment>
<dbReference type="PANTHER" id="PTHR24251:SF37">
    <property type="entry name" value="CUB DOMAIN-CONTAINING PROTEIN"/>
    <property type="match status" value="1"/>
</dbReference>
<protein>
    <recommendedName>
        <fullName evidence="4">CUB domain-containing protein</fullName>
    </recommendedName>
</protein>
<gene>
    <name evidence="5" type="ORF">V5799_027956</name>
</gene>
<comment type="caution">
    <text evidence="3">Lacks conserved residue(s) required for the propagation of feature annotation.</text>
</comment>
<dbReference type="CDD" id="cd00041">
    <property type="entry name" value="CUB"/>
    <property type="match status" value="3"/>
</dbReference>
<dbReference type="PANTHER" id="PTHR24251">
    <property type="entry name" value="OVOCHYMASE-RELATED"/>
    <property type="match status" value="1"/>
</dbReference>
<dbReference type="Proteomes" id="UP001321473">
    <property type="component" value="Unassembled WGS sequence"/>
</dbReference>
<feature type="domain" description="CUB" evidence="4">
    <location>
        <begin position="355"/>
        <end position="434"/>
    </location>
</feature>
<dbReference type="PROSITE" id="PS01180">
    <property type="entry name" value="CUB"/>
    <property type="match status" value="4"/>
</dbReference>
<evidence type="ECO:0000259" key="4">
    <source>
        <dbReference type="PROSITE" id="PS01180"/>
    </source>
</evidence>
<dbReference type="AlphaFoldDB" id="A0AAQ4DE87"/>
<evidence type="ECO:0000313" key="5">
    <source>
        <dbReference type="EMBL" id="KAK8760777.1"/>
    </source>
</evidence>
<name>A0AAQ4DE87_AMBAM</name>